<reference evidence="8" key="1">
    <citation type="submission" date="2023-03" db="EMBL/GenBank/DDBJ databases">
        <title>Mating type loci evolution in Malassezia.</title>
        <authorList>
            <person name="Coelho M.A."/>
        </authorList>
    </citation>
    <scope>NUCLEOTIDE SEQUENCE</scope>
    <source>
        <strain evidence="8">CBS 10434</strain>
    </source>
</reference>
<dbReference type="GO" id="GO:0015914">
    <property type="term" value="P:phospholipid transport"/>
    <property type="evidence" value="ECO:0007669"/>
    <property type="project" value="TreeGrafter"/>
</dbReference>
<evidence type="ECO:0000256" key="4">
    <source>
        <dbReference type="ARBA" id="ARBA00023128"/>
    </source>
</evidence>
<dbReference type="PANTHER" id="PTHR28035:SF1">
    <property type="entry name" value="MITOCHONDRIAL DISTRIBUTION AND MORPHOLOGY PROTEIN 10"/>
    <property type="match status" value="1"/>
</dbReference>
<dbReference type="Proteomes" id="UP001220961">
    <property type="component" value="Chromosome 4"/>
</dbReference>
<gene>
    <name evidence="6 8" type="primary">MDM10</name>
    <name evidence="8" type="ORF">MCAP1_002459</name>
</gene>
<evidence type="ECO:0000256" key="6">
    <source>
        <dbReference type="HAMAP-Rule" id="MF_03102"/>
    </source>
</evidence>
<dbReference type="AlphaFoldDB" id="A0AAF0J0N8"/>
<keyword evidence="1 6" id="KW-1134">Transmembrane beta strand</keyword>
<sequence length="472" mass="51033">MYDAATVLLREYWQSTGWQEQMSYLHLMTASDVLLDFAVPHGVLLSGANVSMPSFLACARAHTAPLSGCIGYAHVSSRAPVQLACVHDPLKRLTRAGTFLEPEAPLAAPPVSAQVPRDQLLYGCIHAPMGYMEGLWVTRLSRHWQFMATALSRAPRYPLDPLGRWLGLLPHRGASVSDPDCSIGPPGTTHLLLTLQRQSATRMSEYSYSLDDALWGARFLQHVGQLRDGSTLRAGAEAFFSIAEKSAGVSVGLRCSMPHGAASALGWAAPARPAVASMTLNPMMGYLRTAYAARIDDDLLLCSRYDFNVYSYQSDWAVGVEYKLRRIGDEESTDGPSSTMRERLGVWASPQGDAAISLREAPPALETGAPASSPTAARTMRADDMNVDGLPSLSSQTRRMERGDAAESDEPGAPGSTARMGALKARLSASGLFSLLWEGYWHRCLVSVGLRSQLPTPASSTLGVEIMYLART</sequence>
<dbReference type="HAMAP" id="MF_03102">
    <property type="entry name" value="Mdm10"/>
    <property type="match status" value="1"/>
</dbReference>
<keyword evidence="3 6" id="KW-1000">Mitochondrion outer membrane</keyword>
<keyword evidence="5 6" id="KW-0472">Membrane</keyword>
<dbReference type="Pfam" id="PF12519">
    <property type="entry name" value="MDM10"/>
    <property type="match status" value="1"/>
</dbReference>
<dbReference type="GO" id="GO:0001401">
    <property type="term" value="C:SAM complex"/>
    <property type="evidence" value="ECO:0007669"/>
    <property type="project" value="TreeGrafter"/>
</dbReference>
<proteinExistence type="inferred from homology"/>
<evidence type="ECO:0000313" key="8">
    <source>
        <dbReference type="EMBL" id="WFD20215.1"/>
    </source>
</evidence>
<evidence type="ECO:0000256" key="1">
    <source>
        <dbReference type="ARBA" id="ARBA00022452"/>
    </source>
</evidence>
<organism evidence="8 9">
    <name type="scientific">Malassezia caprae</name>
    <dbReference type="NCBI Taxonomy" id="1381934"/>
    <lineage>
        <taxon>Eukaryota</taxon>
        <taxon>Fungi</taxon>
        <taxon>Dikarya</taxon>
        <taxon>Basidiomycota</taxon>
        <taxon>Ustilaginomycotina</taxon>
        <taxon>Malasseziomycetes</taxon>
        <taxon>Malasseziales</taxon>
        <taxon>Malasseziaceae</taxon>
        <taxon>Malassezia</taxon>
    </lineage>
</organism>
<name>A0AAF0J0N8_9BASI</name>
<evidence type="ECO:0000256" key="5">
    <source>
        <dbReference type="ARBA" id="ARBA00023136"/>
    </source>
</evidence>
<keyword evidence="2 6" id="KW-0812">Transmembrane</keyword>
<keyword evidence="9" id="KW-1185">Reference proteome</keyword>
<evidence type="ECO:0000256" key="3">
    <source>
        <dbReference type="ARBA" id="ARBA00022787"/>
    </source>
</evidence>
<comment type="subunit">
    <text evidence="6">Component of the ER-mitochondria encounter structure (ERMES) or MDM complex, composed of MMM1, MDM10, MDM12 and MDM34. Associates with the mitochondrial outer membrane sorting assembly machinery SAM(core) complex.</text>
</comment>
<protein>
    <recommendedName>
        <fullName evidence="6">Mitochondrial distribution and morphology protein 10</fullName>
    </recommendedName>
    <alternativeName>
        <fullName evidence="6">Mitochondrial inheritance component MDM10</fullName>
    </alternativeName>
</protein>
<dbReference type="InterPro" id="IPR027539">
    <property type="entry name" value="Mdm10"/>
</dbReference>
<comment type="domain">
    <text evidence="6">Lacks alpha-helical transmembrane segments, suggesting that it resides in the membrane via beta-sheet conformations similar to those predicted for other outer membrane proteins and porin.</text>
</comment>
<feature type="region of interest" description="Disordered" evidence="7">
    <location>
        <begin position="360"/>
        <end position="418"/>
    </location>
</feature>
<keyword evidence="4 6" id="KW-0496">Mitochondrion</keyword>
<dbReference type="EMBL" id="CP119911">
    <property type="protein sequence ID" value="WFD20215.1"/>
    <property type="molecule type" value="Genomic_DNA"/>
</dbReference>
<dbReference type="PANTHER" id="PTHR28035">
    <property type="entry name" value="MITOCHONDRIAL DISTRIBUTION AND MORPHOLOGY PROTEIN 10"/>
    <property type="match status" value="1"/>
</dbReference>
<dbReference type="GO" id="GO:0032865">
    <property type="term" value="C:ERMES complex"/>
    <property type="evidence" value="ECO:0007669"/>
    <property type="project" value="UniProtKB-UniRule"/>
</dbReference>
<comment type="subcellular location">
    <subcellularLocation>
        <location evidence="6">Mitochondrion outer membrane</location>
        <topology evidence="6">Multi-pass membrane protein</topology>
    </subcellularLocation>
    <text evidence="6">The ERMES/MDM complex localizes to a few discrete foci (around 10 per single cell), that represent mitochondria-endoplasmic reticulum junctions. These foci are often found next to mtDNA nucleoids.</text>
</comment>
<dbReference type="GO" id="GO:1990456">
    <property type="term" value="P:mitochondrion-endoplasmic reticulum membrane tethering"/>
    <property type="evidence" value="ECO:0007669"/>
    <property type="project" value="UniProtKB-UniRule"/>
</dbReference>
<comment type="similarity">
    <text evidence="6">Belongs to the MDM10 family.</text>
</comment>
<comment type="function">
    <text evidence="6">Component of the ERMES/MDM complex, which serves as a molecular tether to connect the endoplasmic reticulum and mitochondria. Components of this complex are involved in the control of mitochondrial shape and protein biogenesis and may function in phospholipid exchange. MDM10 is involved in the late assembly steps of the general translocase of the mitochondrial outer membrane (TOM complex). Functions in the TOM40-specific route of the assembly of outer membrane beta-barrel proteins, including the association of TOM40 with the receptor TOM22 and small TOM proteins. Can associate with the SAM(core) complex as well as the MDM12-MMM1 complex, both involved in late steps of the major beta-barrel assembly pathway, that is responsible for biogenesis of all outer membrane beta-barrel proteins. May act as a switch that shuttles between both complexes and channels precursor proteins into the TOM40-specific pathway. Plays a role in mitochondrial morphology and in the inheritance of mitochondria.</text>
</comment>
<accession>A0AAF0J0N8</accession>
<dbReference type="GO" id="GO:0045040">
    <property type="term" value="P:protein insertion into mitochondrial outer membrane"/>
    <property type="evidence" value="ECO:0007669"/>
    <property type="project" value="UniProtKB-UniRule"/>
</dbReference>
<dbReference type="GO" id="GO:0051654">
    <property type="term" value="P:establishment of mitochondrion localization"/>
    <property type="evidence" value="ECO:0007669"/>
    <property type="project" value="TreeGrafter"/>
</dbReference>
<dbReference type="GO" id="GO:0070096">
    <property type="term" value="P:mitochondrial outer membrane translocase complex assembly"/>
    <property type="evidence" value="ECO:0007669"/>
    <property type="project" value="UniProtKB-UniRule"/>
</dbReference>
<evidence type="ECO:0000256" key="2">
    <source>
        <dbReference type="ARBA" id="ARBA00022692"/>
    </source>
</evidence>
<evidence type="ECO:0000256" key="7">
    <source>
        <dbReference type="SAM" id="MobiDB-lite"/>
    </source>
</evidence>
<evidence type="ECO:0000313" key="9">
    <source>
        <dbReference type="Proteomes" id="UP001220961"/>
    </source>
</evidence>